<name>A0A3T1CZF5_9BACL</name>
<dbReference type="Pfam" id="PF06580">
    <property type="entry name" value="His_kinase"/>
    <property type="match status" value="1"/>
</dbReference>
<evidence type="ECO:0000256" key="4">
    <source>
        <dbReference type="ARBA" id="ARBA00022679"/>
    </source>
</evidence>
<dbReference type="SMART" id="SM00304">
    <property type="entry name" value="HAMP"/>
    <property type="match status" value="1"/>
</dbReference>
<dbReference type="SUPFAM" id="SSF158472">
    <property type="entry name" value="HAMP domain-like"/>
    <property type="match status" value="1"/>
</dbReference>
<keyword evidence="4" id="KW-0808">Transferase</keyword>
<keyword evidence="3" id="KW-0597">Phosphoprotein</keyword>
<evidence type="ECO:0000256" key="6">
    <source>
        <dbReference type="ARBA" id="ARBA00023136"/>
    </source>
</evidence>
<keyword evidence="6 7" id="KW-0472">Membrane</keyword>
<keyword evidence="7" id="KW-1133">Transmembrane helix</keyword>
<dbReference type="InterPro" id="IPR003594">
    <property type="entry name" value="HATPase_dom"/>
</dbReference>
<feature type="domain" description="HAMP" evidence="8">
    <location>
        <begin position="314"/>
        <end position="366"/>
    </location>
</feature>
<dbReference type="Gene3D" id="3.30.565.10">
    <property type="entry name" value="Histidine kinase-like ATPase, C-terminal domain"/>
    <property type="match status" value="1"/>
</dbReference>
<keyword evidence="7" id="KW-0812">Transmembrane</keyword>
<sequence length="585" mass="66294">MKGRLSYRNKLIISFMLVSLLPVLIVQMVSYYVSSDAMKRKIDVLVQANLTQTSKNLDTSLQAYEDLLFQIVTNDDVIRLLREINNPADDVELSKRQLINQLASYSYAKNGIRSVAIFSNNGTLISYDQQTGSPYDNLWTNVRDLTSSPIYQKAVHNQTGSIKTIPEKMDSINSEEQYGFHLARKLIDYNRISLDSIGVVVITVYESVLARAINLDVPDVGQAHQIDNRNFLTDGRGLIISAATKDDIGKHVDEIQTGSTISNTYSNPNSGWTIYNLIDQKKLFSEMYAMQRLNLIVGFAALLIAALLIFYFAGRLSGSIRKVVKAMRSASQGALTVHVEEQSKDEISAIAFNFNKMMNTINELMVEVKETSEKRKEAEIRALESQINPHFLYNSLDSINWLAIEKDEHQISHMLKGLAQILRYSIKDSNKLVTVREELEWMDRYIFLQQYRFRSSFSSTVERDEEVMDYLVPKLILQPFIENAIIHGFSGFKMGGELRIEVKLIAAHSIEWTIRDNGAGMEAAKLAEVLSESPVHSQGIGVRNVMDRLRMYYGEQASCEIHSHIGEGTEVRITMPAMQREGNEQ</sequence>
<dbReference type="Proteomes" id="UP000289856">
    <property type="component" value="Chromosome"/>
</dbReference>
<protein>
    <submittedName>
        <fullName evidence="9">Putative two-component sensor kinase</fullName>
    </submittedName>
</protein>
<keyword evidence="5 9" id="KW-0418">Kinase</keyword>
<keyword evidence="10" id="KW-1185">Reference proteome</keyword>
<dbReference type="InterPro" id="IPR050640">
    <property type="entry name" value="Bact_2-comp_sensor_kinase"/>
</dbReference>
<dbReference type="GO" id="GO:0000155">
    <property type="term" value="F:phosphorelay sensor kinase activity"/>
    <property type="evidence" value="ECO:0007669"/>
    <property type="project" value="InterPro"/>
</dbReference>
<evidence type="ECO:0000313" key="9">
    <source>
        <dbReference type="EMBL" id="BBI31214.1"/>
    </source>
</evidence>
<dbReference type="RefSeq" id="WP_130605071.1">
    <property type="nucleotide sequence ID" value="NZ_AP019400.1"/>
</dbReference>
<dbReference type="SUPFAM" id="SSF55874">
    <property type="entry name" value="ATPase domain of HSP90 chaperone/DNA topoisomerase II/histidine kinase"/>
    <property type="match status" value="1"/>
</dbReference>
<dbReference type="PANTHER" id="PTHR34220:SF7">
    <property type="entry name" value="SENSOR HISTIDINE KINASE YPDA"/>
    <property type="match status" value="1"/>
</dbReference>
<dbReference type="OrthoDB" id="9776552at2"/>
<reference evidence="9 10" key="1">
    <citation type="submission" date="2019-01" db="EMBL/GenBank/DDBJ databases">
        <title>Complete genome sequence of Cohnella hallensis HS21 isolated from Korean fir (Abies koreana) rhizospheric soil.</title>
        <authorList>
            <person name="Jiang L."/>
            <person name="Kang S.W."/>
            <person name="Kim S."/>
            <person name="Jung J."/>
            <person name="Kim C.Y."/>
            <person name="Kim D.H."/>
            <person name="Kim S.W."/>
            <person name="Lee J."/>
        </authorList>
    </citation>
    <scope>NUCLEOTIDE SEQUENCE [LARGE SCALE GENOMIC DNA]</scope>
    <source>
        <strain evidence="9 10">HS21</strain>
    </source>
</reference>
<evidence type="ECO:0000256" key="5">
    <source>
        <dbReference type="ARBA" id="ARBA00022777"/>
    </source>
</evidence>
<proteinExistence type="predicted"/>
<dbReference type="GO" id="GO:0005886">
    <property type="term" value="C:plasma membrane"/>
    <property type="evidence" value="ECO:0007669"/>
    <property type="project" value="UniProtKB-SubCell"/>
</dbReference>
<dbReference type="InterPro" id="IPR036890">
    <property type="entry name" value="HATPase_C_sf"/>
</dbReference>
<evidence type="ECO:0000256" key="1">
    <source>
        <dbReference type="ARBA" id="ARBA00004651"/>
    </source>
</evidence>
<dbReference type="KEGG" id="cohn:KCTCHS21_06130"/>
<feature type="transmembrane region" description="Helical" evidence="7">
    <location>
        <begin position="293"/>
        <end position="313"/>
    </location>
</feature>
<evidence type="ECO:0000256" key="3">
    <source>
        <dbReference type="ARBA" id="ARBA00022553"/>
    </source>
</evidence>
<dbReference type="PANTHER" id="PTHR34220">
    <property type="entry name" value="SENSOR HISTIDINE KINASE YPDA"/>
    <property type="match status" value="1"/>
</dbReference>
<evidence type="ECO:0000259" key="8">
    <source>
        <dbReference type="PROSITE" id="PS50885"/>
    </source>
</evidence>
<dbReference type="PROSITE" id="PS50885">
    <property type="entry name" value="HAMP"/>
    <property type="match status" value="1"/>
</dbReference>
<dbReference type="Gene3D" id="6.10.340.10">
    <property type="match status" value="1"/>
</dbReference>
<dbReference type="AlphaFoldDB" id="A0A3T1CZF5"/>
<gene>
    <name evidence="9" type="ORF">KCTCHS21_06130</name>
</gene>
<dbReference type="Pfam" id="PF02518">
    <property type="entry name" value="HATPase_c"/>
    <property type="match status" value="1"/>
</dbReference>
<organism evidence="9 10">
    <name type="scientific">Cohnella abietis</name>
    <dbReference type="NCBI Taxonomy" id="2507935"/>
    <lineage>
        <taxon>Bacteria</taxon>
        <taxon>Bacillati</taxon>
        <taxon>Bacillota</taxon>
        <taxon>Bacilli</taxon>
        <taxon>Bacillales</taxon>
        <taxon>Paenibacillaceae</taxon>
        <taxon>Cohnella</taxon>
    </lineage>
</organism>
<dbReference type="InterPro" id="IPR010559">
    <property type="entry name" value="Sig_transdc_His_kin_internal"/>
</dbReference>
<evidence type="ECO:0000256" key="7">
    <source>
        <dbReference type="SAM" id="Phobius"/>
    </source>
</evidence>
<accession>A0A3T1CZF5</accession>
<dbReference type="CDD" id="cd06225">
    <property type="entry name" value="HAMP"/>
    <property type="match status" value="1"/>
</dbReference>
<dbReference type="SMART" id="SM00387">
    <property type="entry name" value="HATPase_c"/>
    <property type="match status" value="1"/>
</dbReference>
<keyword evidence="2" id="KW-1003">Cell membrane</keyword>
<feature type="transmembrane region" description="Helical" evidence="7">
    <location>
        <begin position="12"/>
        <end position="33"/>
    </location>
</feature>
<evidence type="ECO:0000256" key="2">
    <source>
        <dbReference type="ARBA" id="ARBA00022475"/>
    </source>
</evidence>
<dbReference type="Pfam" id="PF00672">
    <property type="entry name" value="HAMP"/>
    <property type="match status" value="1"/>
</dbReference>
<dbReference type="EMBL" id="AP019400">
    <property type="protein sequence ID" value="BBI31214.1"/>
    <property type="molecule type" value="Genomic_DNA"/>
</dbReference>
<evidence type="ECO:0000313" key="10">
    <source>
        <dbReference type="Proteomes" id="UP000289856"/>
    </source>
</evidence>
<dbReference type="InterPro" id="IPR003660">
    <property type="entry name" value="HAMP_dom"/>
</dbReference>
<comment type="subcellular location">
    <subcellularLocation>
        <location evidence="1">Cell membrane</location>
        <topology evidence="1">Multi-pass membrane protein</topology>
    </subcellularLocation>
</comment>